<dbReference type="GO" id="GO:0005524">
    <property type="term" value="F:ATP binding"/>
    <property type="evidence" value="ECO:0007669"/>
    <property type="project" value="UniProtKB-KW"/>
</dbReference>
<feature type="region of interest" description="Disordered" evidence="11">
    <location>
        <begin position="1173"/>
        <end position="1213"/>
    </location>
</feature>
<dbReference type="Proteomes" id="UP001164286">
    <property type="component" value="Unassembled WGS sequence"/>
</dbReference>
<feature type="compositionally biased region" description="Low complexity" evidence="11">
    <location>
        <begin position="1370"/>
        <end position="1385"/>
    </location>
</feature>
<dbReference type="Gene3D" id="1.10.3380.10">
    <property type="entry name" value="Sec63 N-terminal domain-like domain"/>
    <property type="match status" value="1"/>
</dbReference>
<dbReference type="Gene3D" id="3.40.50.300">
    <property type="entry name" value="P-loop containing nucleotide triphosphate hydrolases"/>
    <property type="match status" value="2"/>
</dbReference>
<dbReference type="GO" id="GO:0016787">
    <property type="term" value="F:hydrolase activity"/>
    <property type="evidence" value="ECO:0007669"/>
    <property type="project" value="UniProtKB-KW"/>
</dbReference>
<dbReference type="EC" id="5.6.2.4" evidence="9"/>
<evidence type="ECO:0000256" key="8">
    <source>
        <dbReference type="ARBA" id="ARBA00034617"/>
    </source>
</evidence>
<feature type="compositionally biased region" description="Basic and acidic residues" evidence="11">
    <location>
        <begin position="1244"/>
        <end position="1256"/>
    </location>
</feature>
<accession>A0AA38HGN7</accession>
<evidence type="ECO:0000256" key="9">
    <source>
        <dbReference type="ARBA" id="ARBA00034808"/>
    </source>
</evidence>
<dbReference type="RefSeq" id="XP_052949021.1">
    <property type="nucleotide sequence ID" value="XM_053090642.1"/>
</dbReference>
<keyword evidence="5" id="KW-0067">ATP-binding</keyword>
<dbReference type="PANTHER" id="PTHR47835:SF3">
    <property type="entry name" value="HELICASE FOR MEIOSIS 1"/>
    <property type="match status" value="1"/>
</dbReference>
<dbReference type="InterPro" id="IPR014001">
    <property type="entry name" value="Helicase_ATP-bd"/>
</dbReference>
<reference evidence="14" key="1">
    <citation type="journal article" date="2022" name="G3 (Bethesda)">
        <title>High quality genome of the basidiomycete yeast Dioszegia hungarica PDD-24b-2 isolated from cloud water.</title>
        <authorList>
            <person name="Jarrige D."/>
            <person name="Haridas S."/>
            <person name="Bleykasten-Grosshans C."/>
            <person name="Joly M."/>
            <person name="Nadalig T."/>
            <person name="Sancelme M."/>
            <person name="Vuilleumier S."/>
            <person name="Grigoriev I.V."/>
            <person name="Amato P."/>
            <person name="Bringel F."/>
        </authorList>
    </citation>
    <scope>NUCLEOTIDE SEQUENCE</scope>
    <source>
        <strain evidence="14">PDD-24b-2</strain>
    </source>
</reference>
<dbReference type="SUPFAM" id="SSF158702">
    <property type="entry name" value="Sec63 N-terminal domain-like"/>
    <property type="match status" value="1"/>
</dbReference>
<dbReference type="SMART" id="SM00487">
    <property type="entry name" value="DEXDc"/>
    <property type="match status" value="1"/>
</dbReference>
<dbReference type="SMART" id="SM00490">
    <property type="entry name" value="HELICc"/>
    <property type="match status" value="1"/>
</dbReference>
<feature type="compositionally biased region" description="Acidic residues" evidence="11">
    <location>
        <begin position="1428"/>
        <end position="1438"/>
    </location>
</feature>
<keyword evidence="15" id="KW-1185">Reference proteome</keyword>
<dbReference type="InterPro" id="IPR057842">
    <property type="entry name" value="WH_MER3"/>
</dbReference>
<evidence type="ECO:0000256" key="11">
    <source>
        <dbReference type="SAM" id="MobiDB-lite"/>
    </source>
</evidence>
<evidence type="ECO:0000256" key="6">
    <source>
        <dbReference type="ARBA" id="ARBA00023235"/>
    </source>
</evidence>
<feature type="domain" description="Helicase ATP-binding" evidence="12">
    <location>
        <begin position="280"/>
        <end position="454"/>
    </location>
</feature>
<feature type="compositionally biased region" description="Basic and acidic residues" evidence="11">
    <location>
        <begin position="1505"/>
        <end position="1529"/>
    </location>
</feature>
<name>A0AA38HGN7_9TREE</name>
<dbReference type="InterPro" id="IPR011545">
    <property type="entry name" value="DEAD/DEAH_box_helicase_dom"/>
</dbReference>
<feature type="region of interest" description="Disordered" evidence="11">
    <location>
        <begin position="1598"/>
        <end position="1654"/>
    </location>
</feature>
<dbReference type="GO" id="GO:0003676">
    <property type="term" value="F:nucleic acid binding"/>
    <property type="evidence" value="ECO:0007669"/>
    <property type="project" value="InterPro"/>
</dbReference>
<feature type="compositionally biased region" description="Basic and acidic residues" evidence="11">
    <location>
        <begin position="67"/>
        <end position="78"/>
    </location>
</feature>
<feature type="compositionally biased region" description="Polar residues" evidence="11">
    <location>
        <begin position="1400"/>
        <end position="1410"/>
    </location>
</feature>
<dbReference type="InterPro" id="IPR004179">
    <property type="entry name" value="Sec63-dom"/>
</dbReference>
<dbReference type="GO" id="GO:0043138">
    <property type="term" value="F:3'-5' DNA helicase activity"/>
    <property type="evidence" value="ECO:0007669"/>
    <property type="project" value="UniProtKB-EC"/>
</dbReference>
<evidence type="ECO:0000259" key="12">
    <source>
        <dbReference type="PROSITE" id="PS51192"/>
    </source>
</evidence>
<evidence type="ECO:0000256" key="2">
    <source>
        <dbReference type="ARBA" id="ARBA00022741"/>
    </source>
</evidence>
<keyword evidence="3" id="KW-0378">Hydrolase</keyword>
<evidence type="ECO:0000256" key="7">
    <source>
        <dbReference type="ARBA" id="ARBA00023254"/>
    </source>
</evidence>
<dbReference type="GO" id="GO:0051321">
    <property type="term" value="P:meiotic cell cycle"/>
    <property type="evidence" value="ECO:0007669"/>
    <property type="project" value="UniProtKB-KW"/>
</dbReference>
<protein>
    <recommendedName>
        <fullName evidence="9">DNA 3'-5' helicase</fullName>
        <ecNumber evidence="9">5.6.2.4</ecNumber>
    </recommendedName>
</protein>
<keyword evidence="2" id="KW-0547">Nucleotide-binding</keyword>
<comment type="catalytic activity">
    <reaction evidence="10">
        <text>ATP + H2O = ADP + phosphate + H(+)</text>
        <dbReference type="Rhea" id="RHEA:13065"/>
        <dbReference type="ChEBI" id="CHEBI:15377"/>
        <dbReference type="ChEBI" id="CHEBI:15378"/>
        <dbReference type="ChEBI" id="CHEBI:30616"/>
        <dbReference type="ChEBI" id="CHEBI:43474"/>
        <dbReference type="ChEBI" id="CHEBI:456216"/>
        <dbReference type="EC" id="5.6.2.4"/>
    </reaction>
</comment>
<keyword evidence="6" id="KW-0413">Isomerase</keyword>
<sequence length="1654" mass="183106">MTSAYGGDPDIDRLMGLLDSSSSPYKFEDEYDGGGNGSGGGGGGGGGEYGYGNVDRGESPGQGGGGRGDDGYGEDEQKSGPSKPSSSYARGYGEERGMDMKPSMEYNAFGSSGDLNEPRQPARVSLHRGKSTAPRLLPSGNESSAISSAPAYRTQDLRNSGPSAPASYHSKKLLEDDLEDLGGPQPPPGAIMGSSRFPLDKSDPLGEYDGVQEALDARDAELEAVEEQVATVDVIRAREQKEFPADYGQKSLVPITALDPNHTPLFNFPTFNRMQSKVFADIYGGDENIVVTAPTSSGKTAIFELAYLRMRKENPGRLAIYMAPTKALCSERARDWKHRFDKVGTCVEITGDTNTVGLDRLLATATLLVITPEKLDVLSRRVAKYTSLENLRLVMIDEVHILGESRGATLEVVMSRLKKRCTSYEPIRFVAVSATVPNIRDVARWLAPPRSQATPGVFINGANEETVTGNSEDRLQLKTMPEAKLWQFGEDYRPVPLTKVVNGYDGSDWTLGKKLDQELMPLIIEHGAGKPILVFCPTRRACQATAAFLHERFQELCASGGSRRPLPWPKSREAASFNDPQLQLWWTSGIAVHHAGIENTDRRAIEDGYRSGAISVICCTSTLAVGVNLPAHLVIIKGTQTWAGAANGMREYSDVDIQQMMGRAGRPQYDNSGTVIIMCEKSKVGMYRQKIFSQTVLESCLHTNLSEHINSEVGLGTINSLKSAQDWLEGSFLWIRIQQNPSAYTSIKKTMKGSNETWDKVLEKYVKLGLQQLRSIELVTHKGWSMEMKKTGTMSDDDPMEDLQHTALGKIMSECCIQLGTMESIVELGPKADLQDCLETLSGACEFEDLRVRQGEAGFLNQLRASPEIRFPLEDPVKTYADKVYLLLQGRFAAIEWDSVKGKTKTENSSCQQTLFTIYQSAPRIAQAIARVMTTRNYGSASKAGLELLRIVNGKAWENQASIFQQLRNIGPKSMKVLGANNVLTWQDLLKTPPAQLEHWLARNPPFGSNLIREALAKDRYEVTMRQTAATLDQDGFPSITFTINLKNEKKGVDEKDVSKYIRRNNLSILTIRSDGDWIDYRRALAKKMVKTEFELKAELSAPDQTIIIEAGVDETSGLTTRATLHPDLSQLDDVDYAACEERRLAREKKEAKERRRAAKEAEGGMVIERDLDAEEMKKRDKSVRNRKVRPEDFRKEEAHEGGWERPKSMPKKLDLPLDEADVMEVDAGAVSDEAMEDNEFDDGQGRPKARAEKSARVKPSSSYKARERTGSSYIDGEAEESDVDSLNIRPGKSTSHRDYEHPTRSSLFIDDEAEESSDGGIEALDAHPVSSSINKRKKHSNKRPQDEIDSDDSLVMDSRKAPKLTQPKRSTAPTARSPRAASSPVGIKDLQPARADTLVDQSHPSSQLTLVGIKQPLSAPMQPVEQQDPEPESDDWFGDGADLSSFIIIPDEPKPRPNNQLARSPDLRHPTLSSIPSPAKRSTAALAPRRTPKGPVRFDSQEYIQDHFDHVDERDRNGVGAGEYHEQVGSEQEVVYEGGEEVDMYMDMEQGGQLYDGQSDNIYYDTSASQNEYSQDRNYDFTNMHMQQPYQQGDASASAFYGDYDNTNDEMPFQSRSEMEQPRESPAPIHRQGFATLSSGDIGPESHAYVQTF</sequence>
<comment type="similarity">
    <text evidence="1">Belongs to the helicase family. SKI2 subfamily.</text>
</comment>
<dbReference type="PANTHER" id="PTHR47835">
    <property type="entry name" value="HFM1, ATP DEPENDENT DNA HELICASE HOMOLOG"/>
    <property type="match status" value="1"/>
</dbReference>
<feature type="compositionally biased region" description="Acidic residues" evidence="11">
    <location>
        <begin position="1234"/>
        <end position="1243"/>
    </location>
</feature>
<comment type="caution">
    <text evidence="14">The sequence shown here is derived from an EMBL/GenBank/DDBJ whole genome shotgun (WGS) entry which is preliminary data.</text>
</comment>
<organism evidence="14 15">
    <name type="scientific">Dioszegia hungarica</name>
    <dbReference type="NCBI Taxonomy" id="4972"/>
    <lineage>
        <taxon>Eukaryota</taxon>
        <taxon>Fungi</taxon>
        <taxon>Dikarya</taxon>
        <taxon>Basidiomycota</taxon>
        <taxon>Agaricomycotina</taxon>
        <taxon>Tremellomycetes</taxon>
        <taxon>Tremellales</taxon>
        <taxon>Bulleribasidiaceae</taxon>
        <taxon>Dioszegia</taxon>
    </lineage>
</organism>
<evidence type="ECO:0000256" key="3">
    <source>
        <dbReference type="ARBA" id="ARBA00022801"/>
    </source>
</evidence>
<gene>
    <name evidence="14" type="ORF">MKK02DRAFT_39540</name>
</gene>
<dbReference type="SMART" id="SM00973">
    <property type="entry name" value="Sec63"/>
    <property type="match status" value="1"/>
</dbReference>
<evidence type="ECO:0000313" key="14">
    <source>
        <dbReference type="EMBL" id="KAI9639244.1"/>
    </source>
</evidence>
<dbReference type="CDD" id="cd18795">
    <property type="entry name" value="SF2_C_Ski2"/>
    <property type="match status" value="1"/>
</dbReference>
<feature type="compositionally biased region" description="Basic and acidic residues" evidence="11">
    <location>
        <begin position="1189"/>
        <end position="1213"/>
    </location>
</feature>
<keyword evidence="4" id="KW-0347">Helicase</keyword>
<dbReference type="InterPro" id="IPR001650">
    <property type="entry name" value="Helicase_C-like"/>
</dbReference>
<evidence type="ECO:0000256" key="10">
    <source>
        <dbReference type="ARBA" id="ARBA00048988"/>
    </source>
</evidence>
<dbReference type="Pfam" id="PF23445">
    <property type="entry name" value="WHD_SNRNP200"/>
    <property type="match status" value="1"/>
</dbReference>
<dbReference type="Pfam" id="PF00270">
    <property type="entry name" value="DEAD"/>
    <property type="match status" value="1"/>
</dbReference>
<evidence type="ECO:0000256" key="5">
    <source>
        <dbReference type="ARBA" id="ARBA00022840"/>
    </source>
</evidence>
<feature type="compositionally biased region" description="Polar residues" evidence="11">
    <location>
        <begin position="79"/>
        <end position="88"/>
    </location>
</feature>
<comment type="catalytic activity">
    <reaction evidence="8">
        <text>Couples ATP hydrolysis with the unwinding of duplex DNA by translocating in the 3'-5' direction.</text>
        <dbReference type="EC" id="5.6.2.4"/>
    </reaction>
</comment>
<dbReference type="InterPro" id="IPR036388">
    <property type="entry name" value="WH-like_DNA-bd_sf"/>
</dbReference>
<dbReference type="GeneID" id="77729847"/>
<proteinExistence type="inferred from homology"/>
<evidence type="ECO:0000256" key="1">
    <source>
        <dbReference type="ARBA" id="ARBA00010140"/>
    </source>
</evidence>
<dbReference type="InterPro" id="IPR027417">
    <property type="entry name" value="P-loop_NTPase"/>
</dbReference>
<dbReference type="Pfam" id="PF00271">
    <property type="entry name" value="Helicase_C"/>
    <property type="match status" value="1"/>
</dbReference>
<dbReference type="SUPFAM" id="SSF52540">
    <property type="entry name" value="P-loop containing nucleoside triphosphate hydrolases"/>
    <property type="match status" value="1"/>
</dbReference>
<dbReference type="PROSITE" id="PS51194">
    <property type="entry name" value="HELICASE_CTER"/>
    <property type="match status" value="1"/>
</dbReference>
<dbReference type="Pfam" id="PF02889">
    <property type="entry name" value="Sec63"/>
    <property type="match status" value="1"/>
</dbReference>
<dbReference type="PROSITE" id="PS51192">
    <property type="entry name" value="HELICASE_ATP_BIND_1"/>
    <property type="match status" value="1"/>
</dbReference>
<evidence type="ECO:0000259" key="13">
    <source>
        <dbReference type="PROSITE" id="PS51194"/>
    </source>
</evidence>
<feature type="domain" description="Helicase C-terminal" evidence="13">
    <location>
        <begin position="514"/>
        <end position="709"/>
    </location>
</feature>
<feature type="region of interest" description="Disordered" evidence="11">
    <location>
        <begin position="177"/>
        <end position="196"/>
    </location>
</feature>
<dbReference type="Gene3D" id="1.10.10.10">
    <property type="entry name" value="Winged helix-like DNA-binding domain superfamily/Winged helix DNA-binding domain"/>
    <property type="match status" value="1"/>
</dbReference>
<evidence type="ECO:0000313" key="15">
    <source>
        <dbReference type="Proteomes" id="UP001164286"/>
    </source>
</evidence>
<keyword evidence="7" id="KW-0469">Meiosis</keyword>
<feature type="region of interest" description="Disordered" evidence="11">
    <location>
        <begin position="1"/>
        <end position="168"/>
    </location>
</feature>
<feature type="compositionally biased region" description="Gly residues" evidence="11">
    <location>
        <begin position="33"/>
        <end position="50"/>
    </location>
</feature>
<dbReference type="EMBL" id="JAKWFO010000001">
    <property type="protein sequence ID" value="KAI9639244.1"/>
    <property type="molecule type" value="Genomic_DNA"/>
</dbReference>
<dbReference type="InterPro" id="IPR052247">
    <property type="entry name" value="Meiotic_Crossover_Helicase"/>
</dbReference>
<feature type="region of interest" description="Disordered" evidence="11">
    <location>
        <begin position="1230"/>
        <end position="1534"/>
    </location>
</feature>
<evidence type="ECO:0000256" key="4">
    <source>
        <dbReference type="ARBA" id="ARBA00022806"/>
    </source>
</evidence>